<dbReference type="PANTHER" id="PTHR43179">
    <property type="entry name" value="RHAMNOSYLTRANSFERASE WBBL"/>
    <property type="match status" value="1"/>
</dbReference>
<dbReference type="InterPro" id="IPR029044">
    <property type="entry name" value="Nucleotide-diphossugar_trans"/>
</dbReference>
<dbReference type="RefSeq" id="WP_330170919.1">
    <property type="nucleotide sequence ID" value="NZ_CP137080.1"/>
</dbReference>
<dbReference type="AlphaFoldDB" id="A0AAU0MI23"/>
<dbReference type="Proteomes" id="UP001329313">
    <property type="component" value="Chromosome"/>
</dbReference>
<dbReference type="EC" id="2.4.-.-" evidence="2"/>
<organism evidence="2 3">
    <name type="scientific">Microbacterium limosum</name>
    <dbReference type="NCBI Taxonomy" id="3079935"/>
    <lineage>
        <taxon>Bacteria</taxon>
        <taxon>Bacillati</taxon>
        <taxon>Actinomycetota</taxon>
        <taxon>Actinomycetes</taxon>
        <taxon>Micrococcales</taxon>
        <taxon>Microbacteriaceae</taxon>
        <taxon>Microbacterium</taxon>
    </lineage>
</organism>
<dbReference type="Pfam" id="PF00535">
    <property type="entry name" value="Glycos_transf_2"/>
    <property type="match status" value="1"/>
</dbReference>
<dbReference type="SUPFAM" id="SSF53448">
    <property type="entry name" value="Nucleotide-diphospho-sugar transferases"/>
    <property type="match status" value="1"/>
</dbReference>
<feature type="domain" description="Glycosyltransferase 2-like" evidence="1">
    <location>
        <begin position="8"/>
        <end position="127"/>
    </location>
</feature>
<sequence length="316" mass="34016">MSRSALVIVNYGSSELLARNAARLELPSRCRLVVVDCFSSDAERARVRALADARGWRAVLLEENAGFGGGVNAGANLAIAEGADVVVTLNPDAFLERDALATLVAAAAADPAALVVPRIVDSSGRPWFGGADLYLDDGSIAGASRRDSRAGRPRREWATGACLALSADLWRRVGGFDEDYFLYWEDVDLSHRVMDAGGRILLADAVATHDEGGTHDDAASGRAKSETYYYYSIRNRLLYAAKHLDAAGSAAWLRATPRVSYAILLQGGRRQLVTLPPWRAYVRGIRDGRRLLTARGLPGIGLPERSEATFDRTGAS</sequence>
<evidence type="ECO:0000313" key="2">
    <source>
        <dbReference type="EMBL" id="WOQ69825.1"/>
    </source>
</evidence>
<keyword evidence="2" id="KW-0808">Transferase</keyword>
<protein>
    <submittedName>
        <fullName evidence="2">Glycosyltransferase family 2 protein</fullName>
        <ecNumber evidence="2">2.4.-.-</ecNumber>
    </submittedName>
</protein>
<keyword evidence="3" id="KW-1185">Reference proteome</keyword>
<dbReference type="Gene3D" id="3.90.550.10">
    <property type="entry name" value="Spore Coat Polysaccharide Biosynthesis Protein SpsA, Chain A"/>
    <property type="match status" value="1"/>
</dbReference>
<name>A0AAU0MI23_9MICO</name>
<gene>
    <name evidence="2" type="ORF">RYJ27_00830</name>
</gene>
<accession>A0AAU0MI23</accession>
<dbReference type="PANTHER" id="PTHR43179:SF11">
    <property type="entry name" value="GLYCOSYL TRANSFERASE"/>
    <property type="match status" value="1"/>
</dbReference>
<evidence type="ECO:0000313" key="3">
    <source>
        <dbReference type="Proteomes" id="UP001329313"/>
    </source>
</evidence>
<reference evidence="2 3" key="1">
    <citation type="submission" date="2023-10" db="EMBL/GenBank/DDBJ databases">
        <title>Y20.</title>
        <authorList>
            <person name="Zhang G."/>
            <person name="Ding Y."/>
        </authorList>
    </citation>
    <scope>NUCLEOTIDE SEQUENCE [LARGE SCALE GENOMIC DNA]</scope>
    <source>
        <strain evidence="2 3">Y20</strain>
    </source>
</reference>
<keyword evidence="2" id="KW-0328">Glycosyltransferase</keyword>
<dbReference type="KEGG" id="mliy:RYJ27_00830"/>
<dbReference type="EMBL" id="CP137080">
    <property type="protein sequence ID" value="WOQ69825.1"/>
    <property type="molecule type" value="Genomic_DNA"/>
</dbReference>
<dbReference type="InterPro" id="IPR001173">
    <property type="entry name" value="Glyco_trans_2-like"/>
</dbReference>
<evidence type="ECO:0000259" key="1">
    <source>
        <dbReference type="Pfam" id="PF00535"/>
    </source>
</evidence>
<proteinExistence type="predicted"/>
<dbReference type="GO" id="GO:0016757">
    <property type="term" value="F:glycosyltransferase activity"/>
    <property type="evidence" value="ECO:0007669"/>
    <property type="project" value="UniProtKB-KW"/>
</dbReference>